<organism evidence="5 6">
    <name type="scientific">Leptotrombidium deliense</name>
    <dbReference type="NCBI Taxonomy" id="299467"/>
    <lineage>
        <taxon>Eukaryota</taxon>
        <taxon>Metazoa</taxon>
        <taxon>Ecdysozoa</taxon>
        <taxon>Arthropoda</taxon>
        <taxon>Chelicerata</taxon>
        <taxon>Arachnida</taxon>
        <taxon>Acari</taxon>
        <taxon>Acariformes</taxon>
        <taxon>Trombidiformes</taxon>
        <taxon>Prostigmata</taxon>
        <taxon>Anystina</taxon>
        <taxon>Parasitengona</taxon>
        <taxon>Trombiculoidea</taxon>
        <taxon>Trombiculidae</taxon>
        <taxon>Leptotrombidium</taxon>
    </lineage>
</organism>
<dbReference type="OrthoDB" id="203824at2759"/>
<evidence type="ECO:0000313" key="6">
    <source>
        <dbReference type="Proteomes" id="UP000288716"/>
    </source>
</evidence>
<feature type="domain" description="Carbohydrate kinase FGGY N-terminal" evidence="3">
    <location>
        <begin position="1"/>
        <end position="110"/>
    </location>
</feature>
<reference evidence="5 6" key="1">
    <citation type="journal article" date="2018" name="Gigascience">
        <title>Genomes of trombidid mites reveal novel predicted allergens and laterally-transferred genes associated with secondary metabolism.</title>
        <authorList>
            <person name="Dong X."/>
            <person name="Chaisiri K."/>
            <person name="Xia D."/>
            <person name="Armstrong S.D."/>
            <person name="Fang Y."/>
            <person name="Donnelly M.J."/>
            <person name="Kadowaki T."/>
            <person name="McGarry J.W."/>
            <person name="Darby A.C."/>
            <person name="Makepeace B.L."/>
        </authorList>
    </citation>
    <scope>NUCLEOTIDE SEQUENCE [LARGE SCALE GENOMIC DNA]</scope>
    <source>
        <strain evidence="5">UoL-UT</strain>
    </source>
</reference>
<dbReference type="Pfam" id="PF02782">
    <property type="entry name" value="FGGY_C"/>
    <property type="match status" value="1"/>
</dbReference>
<dbReference type="AlphaFoldDB" id="A0A443SKX4"/>
<dbReference type="PANTHER" id="PTHR43435">
    <property type="entry name" value="RIBULOKINASE"/>
    <property type="match status" value="1"/>
</dbReference>
<dbReference type="SUPFAM" id="SSF53067">
    <property type="entry name" value="Actin-like ATPase domain"/>
    <property type="match status" value="2"/>
</dbReference>
<keyword evidence="2 5" id="KW-0418">Kinase</keyword>
<evidence type="ECO:0000256" key="1">
    <source>
        <dbReference type="ARBA" id="ARBA00022679"/>
    </source>
</evidence>
<comment type="caution">
    <text evidence="5">The sequence shown here is derived from an EMBL/GenBank/DDBJ whole genome shotgun (WGS) entry which is preliminary data.</text>
</comment>
<evidence type="ECO:0000256" key="2">
    <source>
        <dbReference type="ARBA" id="ARBA00022777"/>
    </source>
</evidence>
<evidence type="ECO:0000259" key="4">
    <source>
        <dbReference type="Pfam" id="PF02782"/>
    </source>
</evidence>
<name>A0A443SKX4_9ACAR</name>
<gene>
    <name evidence="5" type="ORF">B4U80_08499</name>
</gene>
<dbReference type="VEuPathDB" id="VectorBase:LDEU003887"/>
<dbReference type="GO" id="GO:0005737">
    <property type="term" value="C:cytoplasm"/>
    <property type="evidence" value="ECO:0007669"/>
    <property type="project" value="TreeGrafter"/>
</dbReference>
<feature type="domain" description="Carbohydrate kinase FGGY C-terminal" evidence="4">
    <location>
        <begin position="191"/>
        <end position="249"/>
    </location>
</feature>
<dbReference type="EMBL" id="NCKV01001544">
    <property type="protein sequence ID" value="RWS28152.1"/>
    <property type="molecule type" value="Genomic_DNA"/>
</dbReference>
<dbReference type="STRING" id="299467.A0A443SKX4"/>
<evidence type="ECO:0000313" key="5">
    <source>
        <dbReference type="EMBL" id="RWS28152.1"/>
    </source>
</evidence>
<sequence length="272" mass="30873">MWMDHRAITEAQQITDSNFEFLKNFGGICSPEFSISKLAWMHKNQFDRFSKAEAFLELPDWLVWRSTQSTENSCHLFPRSMCCIGCKWAFDTEANRWSPDFFRALNVQNVSDVKRKIGENSCAPGTFVGNLTVEAAIEMGLLSENNTNTKTVSISVSSSLIDAHSGVLAMFALHAKADCDTEQIFESVVCVIAGTSTCHMALSKQKLFTRGVWGPYFNVIFLNSYLREAGQSAAGKLIDFLIKQHEDLRTTYKHLTYDDRFKNEQQNQFNIE</sequence>
<proteinExistence type="predicted"/>
<keyword evidence="6" id="KW-1185">Reference proteome</keyword>
<dbReference type="InterPro" id="IPR043129">
    <property type="entry name" value="ATPase_NBD"/>
</dbReference>
<dbReference type="Pfam" id="PF00370">
    <property type="entry name" value="FGGY_N"/>
    <property type="match status" value="1"/>
</dbReference>
<dbReference type="Gene3D" id="3.30.420.40">
    <property type="match status" value="1"/>
</dbReference>
<dbReference type="InterPro" id="IPR018484">
    <property type="entry name" value="FGGY_N"/>
</dbReference>
<keyword evidence="1" id="KW-0808">Transferase</keyword>
<dbReference type="Proteomes" id="UP000288716">
    <property type="component" value="Unassembled WGS sequence"/>
</dbReference>
<protein>
    <submittedName>
        <fullName evidence="5">FGGY carbohydrate kinase domain-containing-like protein</fullName>
    </submittedName>
</protein>
<dbReference type="PANTHER" id="PTHR43435:SF4">
    <property type="entry name" value="FGGY CARBOHYDRATE KINASE DOMAIN-CONTAINING PROTEIN"/>
    <property type="match status" value="1"/>
</dbReference>
<evidence type="ECO:0000259" key="3">
    <source>
        <dbReference type="Pfam" id="PF00370"/>
    </source>
</evidence>
<dbReference type="InterPro" id="IPR018485">
    <property type="entry name" value="FGGY_C"/>
</dbReference>
<dbReference type="GO" id="GO:0019150">
    <property type="term" value="F:D-ribulokinase activity"/>
    <property type="evidence" value="ECO:0007669"/>
    <property type="project" value="TreeGrafter"/>
</dbReference>
<accession>A0A443SKX4</accession>
<dbReference type="GO" id="GO:0019321">
    <property type="term" value="P:pentose metabolic process"/>
    <property type="evidence" value="ECO:0007669"/>
    <property type="project" value="TreeGrafter"/>
</dbReference>